<accession>A0A336MT39</accession>
<dbReference type="EMBL" id="UFQT01002583">
    <property type="protein sequence ID" value="SSX33714.1"/>
    <property type="molecule type" value="Genomic_DNA"/>
</dbReference>
<reference evidence="3" key="2">
    <citation type="submission" date="2018-07" db="EMBL/GenBank/DDBJ databases">
        <authorList>
            <person name="Quirk P.G."/>
            <person name="Krulwich T.A."/>
        </authorList>
    </citation>
    <scope>NUCLEOTIDE SEQUENCE</scope>
</reference>
<gene>
    <name evidence="3" type="primary">CSON006838</name>
</gene>
<feature type="domain" description="LITAF" evidence="1">
    <location>
        <begin position="246"/>
        <end position="311"/>
    </location>
</feature>
<evidence type="ECO:0000259" key="1">
    <source>
        <dbReference type="Pfam" id="PF10601"/>
    </source>
</evidence>
<proteinExistence type="predicted"/>
<sequence length="332" mass="38255">MQINVQCLLCKQILVCDQDDTFPLVEHVQQVHPRLSYTFCRRSMEDCLKRHESSNKNGVPMKISSKNLQIDMSNLSINRVMSDNNFHRKSVNSDKGIQVSESSFKEFKETLKVHQTSSPLKIDPNEGESTSNNTVDEEFHSVAQNNQSEMHFKRKSSSVIGIGPLFDSIPHENDPIPCQSEPKSTCQEINVKNTSQMKPIHTTLKLKRGSSVIQREYVPQKEMITKNPKKKTLYRTTIEHNRQGNYKIKCPNCHKKRYPMIFCHKESVSQNSTISTLIMKFWTSCFLPSMFPVPAKEYVKCSNCGHFLGVFNHHLQVLEVNEELLKSYNETK</sequence>
<dbReference type="EMBL" id="UFQS01002583">
    <property type="protein sequence ID" value="SSX14302.1"/>
    <property type="molecule type" value="Genomic_DNA"/>
</dbReference>
<name>A0A336MT39_CULSO</name>
<dbReference type="Pfam" id="PF10601">
    <property type="entry name" value="zf-LITAF-like"/>
    <property type="match status" value="1"/>
</dbReference>
<protein>
    <submittedName>
        <fullName evidence="3">CSON006838 protein</fullName>
    </submittedName>
</protein>
<dbReference type="VEuPathDB" id="VectorBase:CSON006838"/>
<organism evidence="3">
    <name type="scientific">Culicoides sonorensis</name>
    <name type="common">Biting midge</name>
    <dbReference type="NCBI Taxonomy" id="179676"/>
    <lineage>
        <taxon>Eukaryota</taxon>
        <taxon>Metazoa</taxon>
        <taxon>Ecdysozoa</taxon>
        <taxon>Arthropoda</taxon>
        <taxon>Hexapoda</taxon>
        <taxon>Insecta</taxon>
        <taxon>Pterygota</taxon>
        <taxon>Neoptera</taxon>
        <taxon>Endopterygota</taxon>
        <taxon>Diptera</taxon>
        <taxon>Nematocera</taxon>
        <taxon>Chironomoidea</taxon>
        <taxon>Ceratopogonidae</taxon>
        <taxon>Ceratopogoninae</taxon>
        <taxon>Culicoides</taxon>
        <taxon>Monoculicoides</taxon>
    </lineage>
</organism>
<evidence type="ECO:0000313" key="2">
    <source>
        <dbReference type="EMBL" id="SSX14302.1"/>
    </source>
</evidence>
<dbReference type="InterPro" id="IPR006629">
    <property type="entry name" value="LITAF"/>
</dbReference>
<reference evidence="2" key="1">
    <citation type="submission" date="2018-04" db="EMBL/GenBank/DDBJ databases">
        <authorList>
            <person name="Go L.Y."/>
            <person name="Mitchell J.A."/>
        </authorList>
    </citation>
    <scope>NUCLEOTIDE SEQUENCE</scope>
    <source>
        <tissue evidence="2">Whole organism</tissue>
    </source>
</reference>
<evidence type="ECO:0000313" key="3">
    <source>
        <dbReference type="EMBL" id="SSX33714.1"/>
    </source>
</evidence>
<dbReference type="AlphaFoldDB" id="A0A336MT39"/>